<evidence type="ECO:0000256" key="3">
    <source>
        <dbReference type="ARBA" id="ARBA00022448"/>
    </source>
</evidence>
<evidence type="ECO:0000256" key="8">
    <source>
        <dbReference type="SAM" id="Phobius"/>
    </source>
</evidence>
<evidence type="ECO:0000256" key="2">
    <source>
        <dbReference type="ARBA" id="ARBA00010694"/>
    </source>
</evidence>
<dbReference type="GO" id="GO:0000139">
    <property type="term" value="C:Golgi membrane"/>
    <property type="evidence" value="ECO:0007669"/>
    <property type="project" value="TreeGrafter"/>
</dbReference>
<dbReference type="AlphaFoldDB" id="A0A7J7JBS4"/>
<evidence type="ECO:0000313" key="10">
    <source>
        <dbReference type="Proteomes" id="UP000593567"/>
    </source>
</evidence>
<dbReference type="EMBL" id="VXIV02002765">
    <property type="protein sequence ID" value="KAF6023086.1"/>
    <property type="molecule type" value="Genomic_DNA"/>
</dbReference>
<feature type="transmembrane region" description="Helical" evidence="8">
    <location>
        <begin position="284"/>
        <end position="306"/>
    </location>
</feature>
<feature type="transmembrane region" description="Helical" evidence="8">
    <location>
        <begin position="71"/>
        <end position="94"/>
    </location>
</feature>
<keyword evidence="5 8" id="KW-1133">Transmembrane helix</keyword>
<dbReference type="Proteomes" id="UP000593567">
    <property type="component" value="Unassembled WGS sequence"/>
</dbReference>
<gene>
    <name evidence="9" type="ORF">EB796_018624</name>
</gene>
<feature type="transmembrane region" description="Helical" evidence="8">
    <location>
        <begin position="312"/>
        <end position="330"/>
    </location>
</feature>
<evidence type="ECO:0000256" key="4">
    <source>
        <dbReference type="ARBA" id="ARBA00022692"/>
    </source>
</evidence>
<dbReference type="GO" id="GO:0005789">
    <property type="term" value="C:endoplasmic reticulum membrane"/>
    <property type="evidence" value="ECO:0007669"/>
    <property type="project" value="TreeGrafter"/>
</dbReference>
<feature type="transmembrane region" description="Helical" evidence="8">
    <location>
        <begin position="41"/>
        <end position="59"/>
    </location>
</feature>
<protein>
    <recommendedName>
        <fullName evidence="7">Adenosine 3'-phospho 5'-phosphosulfate transporter 2</fullName>
    </recommendedName>
</protein>
<organism evidence="9 10">
    <name type="scientific">Bugula neritina</name>
    <name type="common">Brown bryozoan</name>
    <name type="synonym">Sertularia neritina</name>
    <dbReference type="NCBI Taxonomy" id="10212"/>
    <lineage>
        <taxon>Eukaryota</taxon>
        <taxon>Metazoa</taxon>
        <taxon>Spiralia</taxon>
        <taxon>Lophotrochozoa</taxon>
        <taxon>Bryozoa</taxon>
        <taxon>Gymnolaemata</taxon>
        <taxon>Cheilostomatida</taxon>
        <taxon>Flustrina</taxon>
        <taxon>Buguloidea</taxon>
        <taxon>Bugulidae</taxon>
        <taxon>Bugula</taxon>
    </lineage>
</organism>
<keyword evidence="10" id="KW-1185">Reference proteome</keyword>
<dbReference type="Pfam" id="PF08449">
    <property type="entry name" value="UAA"/>
    <property type="match status" value="1"/>
</dbReference>
<keyword evidence="6 8" id="KW-0472">Membrane</keyword>
<dbReference type="OrthoDB" id="438495at2759"/>
<dbReference type="InterPro" id="IPR013657">
    <property type="entry name" value="SCL35B1-4/HUT1"/>
</dbReference>
<dbReference type="GO" id="GO:0046964">
    <property type="term" value="F:3'-phosphoadenosine 5'-phosphosulfate transmembrane transporter activity"/>
    <property type="evidence" value="ECO:0007669"/>
    <property type="project" value="TreeGrafter"/>
</dbReference>
<evidence type="ECO:0000256" key="1">
    <source>
        <dbReference type="ARBA" id="ARBA00004141"/>
    </source>
</evidence>
<accession>A0A7J7JBS4</accession>
<dbReference type="PANTHER" id="PTHR10778">
    <property type="entry name" value="SOLUTE CARRIER FAMILY 35 MEMBER B"/>
    <property type="match status" value="1"/>
</dbReference>
<feature type="transmembrane region" description="Helical" evidence="8">
    <location>
        <begin position="223"/>
        <end position="245"/>
    </location>
</feature>
<feature type="transmembrane region" description="Helical" evidence="8">
    <location>
        <begin position="106"/>
        <end position="128"/>
    </location>
</feature>
<sequence length="363" mass="40729">MVNPTAAIKVAAITDSVIMTEPEKTEFHCINFSKIGRVEQFFITTILVFIFFVINGFFLELIYRLDGMKDHSWYLTMMQFLCYALFSLLNQVFFAGNVARRGEMRVYLLLAVLTVATMGLSNMAVGYLNYPTQVIFKCCKLIPVLVGGILIQGKKYGWVDFLACACMSIGLIMFTLADSKVQPNFNLYGVAVISGALVADAAIGNVQEKTMKKNEVKNNEMILYSYSLGFVYIFIGLVAAGQFLPAFNFFSQHPVQTYGYGVVFSISGYLGVNAVLYQVKAFGALTAVTVTTFRKMVSIIVSFIIFSKPFTIGYIWGGLVVTLGIYLNLYSNNKDYMYSLLHRILQHRINRQKQVKLEHGDIV</sequence>
<comment type="caution">
    <text evidence="9">The sequence shown here is derived from an EMBL/GenBank/DDBJ whole genome shotgun (WGS) entry which is preliminary data.</text>
</comment>
<feature type="transmembrane region" description="Helical" evidence="8">
    <location>
        <begin position="158"/>
        <end position="179"/>
    </location>
</feature>
<evidence type="ECO:0000256" key="7">
    <source>
        <dbReference type="ARBA" id="ARBA00039669"/>
    </source>
</evidence>
<comment type="subcellular location">
    <subcellularLocation>
        <location evidence="1">Membrane</location>
        <topology evidence="1">Multi-pass membrane protein</topology>
    </subcellularLocation>
</comment>
<reference evidence="9" key="1">
    <citation type="submission" date="2020-06" db="EMBL/GenBank/DDBJ databases">
        <title>Draft genome of Bugula neritina, a colonial animal packing powerful symbionts and potential medicines.</title>
        <authorList>
            <person name="Rayko M."/>
        </authorList>
    </citation>
    <scope>NUCLEOTIDE SEQUENCE [LARGE SCALE GENOMIC DNA]</scope>
    <source>
        <strain evidence="9">Kwan_BN1</strain>
    </source>
</reference>
<evidence type="ECO:0000256" key="6">
    <source>
        <dbReference type="ARBA" id="ARBA00023136"/>
    </source>
</evidence>
<keyword evidence="3" id="KW-0813">Transport</keyword>
<comment type="similarity">
    <text evidence="2">Belongs to the nucleotide-sugar transporter family. SLC35B subfamily.</text>
</comment>
<evidence type="ECO:0000256" key="5">
    <source>
        <dbReference type="ARBA" id="ARBA00022989"/>
    </source>
</evidence>
<proteinExistence type="inferred from homology"/>
<evidence type="ECO:0000313" key="9">
    <source>
        <dbReference type="EMBL" id="KAF6023086.1"/>
    </source>
</evidence>
<dbReference type="PANTHER" id="PTHR10778:SF8">
    <property type="entry name" value="ADENOSINE 3'-PHOSPHO 5'-PHOSPHOSULFATE TRANSPORTER 2"/>
    <property type="match status" value="1"/>
</dbReference>
<keyword evidence="4 8" id="KW-0812">Transmembrane</keyword>
<feature type="transmembrane region" description="Helical" evidence="8">
    <location>
        <begin position="134"/>
        <end position="151"/>
    </location>
</feature>
<feature type="transmembrane region" description="Helical" evidence="8">
    <location>
        <begin position="185"/>
        <end position="203"/>
    </location>
</feature>
<feature type="transmembrane region" description="Helical" evidence="8">
    <location>
        <begin position="257"/>
        <end position="277"/>
    </location>
</feature>
<name>A0A7J7JBS4_BUGNE</name>